<evidence type="ECO:0000256" key="6">
    <source>
        <dbReference type="ARBA" id="ARBA00022989"/>
    </source>
</evidence>
<dbReference type="Proteomes" id="UP000051256">
    <property type="component" value="Unassembled WGS sequence"/>
</dbReference>
<gene>
    <name evidence="9" type="ORF">FC56_GL001233</name>
</gene>
<feature type="transmembrane region" description="Helical" evidence="8">
    <location>
        <begin position="63"/>
        <end position="82"/>
    </location>
</feature>
<dbReference type="InterPro" id="IPR052017">
    <property type="entry name" value="TSUP"/>
</dbReference>
<evidence type="ECO:0000256" key="2">
    <source>
        <dbReference type="ARBA" id="ARBA00009142"/>
    </source>
</evidence>
<evidence type="ECO:0000256" key="8">
    <source>
        <dbReference type="RuleBase" id="RU363041"/>
    </source>
</evidence>
<evidence type="ECO:0000256" key="3">
    <source>
        <dbReference type="ARBA" id="ARBA00022448"/>
    </source>
</evidence>
<organism evidence="9 10">
    <name type="scientific">Lentilactobacillus senioris DSM 24302 = JCM 17472</name>
    <dbReference type="NCBI Taxonomy" id="1423802"/>
    <lineage>
        <taxon>Bacteria</taxon>
        <taxon>Bacillati</taxon>
        <taxon>Bacillota</taxon>
        <taxon>Bacilli</taxon>
        <taxon>Lactobacillales</taxon>
        <taxon>Lactobacillaceae</taxon>
        <taxon>Lentilactobacillus</taxon>
    </lineage>
</organism>
<evidence type="ECO:0000256" key="4">
    <source>
        <dbReference type="ARBA" id="ARBA00022475"/>
    </source>
</evidence>
<evidence type="ECO:0000256" key="7">
    <source>
        <dbReference type="ARBA" id="ARBA00023136"/>
    </source>
</evidence>
<evidence type="ECO:0000313" key="9">
    <source>
        <dbReference type="EMBL" id="KRM94281.1"/>
    </source>
</evidence>
<sequence length="237" mass="25495">MSIIAGILTGIVGMASLTLYPVLLAVGVPPITANATITIAQVGGGVGTVLSSLKELRHHWRQAFQVALLNTLGGVLGAIILVHSSNAGFQKVVPIFILLAGVLILVPKSKREITKNHWFNVLGWLGVFLVGIYSGYFGAAAGLLMIAVLSKIINEEYAIYNAMRNFATFCNNVVAASIFAWRLTIDWQVIVPLLVGLFVGGYLGPIIVRYVPSRYIKTAVGIFALLLAVYLGYQAYF</sequence>
<keyword evidence="7 8" id="KW-0472">Membrane</keyword>
<keyword evidence="10" id="KW-1185">Reference proteome</keyword>
<dbReference type="PATRIC" id="fig|1423802.4.peg.1251"/>
<dbReference type="GO" id="GO:0005886">
    <property type="term" value="C:plasma membrane"/>
    <property type="evidence" value="ECO:0007669"/>
    <property type="project" value="UniProtKB-SubCell"/>
</dbReference>
<comment type="subcellular location">
    <subcellularLocation>
        <location evidence="1 8">Cell membrane</location>
        <topology evidence="1 8">Multi-pass membrane protein</topology>
    </subcellularLocation>
</comment>
<keyword evidence="3" id="KW-0813">Transport</keyword>
<name>A0A0R2D1B7_9LACO</name>
<feature type="transmembrane region" description="Helical" evidence="8">
    <location>
        <begin position="31"/>
        <end position="51"/>
    </location>
</feature>
<accession>A0A0R2D1B7</accession>
<dbReference type="Pfam" id="PF01925">
    <property type="entry name" value="TauE"/>
    <property type="match status" value="1"/>
</dbReference>
<feature type="transmembrane region" description="Helical" evidence="8">
    <location>
        <begin position="189"/>
        <end position="208"/>
    </location>
</feature>
<comment type="caution">
    <text evidence="9">The sequence shown here is derived from an EMBL/GenBank/DDBJ whole genome shotgun (WGS) entry which is preliminary data.</text>
</comment>
<feature type="transmembrane region" description="Helical" evidence="8">
    <location>
        <begin position="88"/>
        <end position="106"/>
    </location>
</feature>
<comment type="similarity">
    <text evidence="2 8">Belongs to the 4-toluene sulfonate uptake permease (TSUP) (TC 2.A.102) family.</text>
</comment>
<keyword evidence="5 8" id="KW-0812">Transmembrane</keyword>
<evidence type="ECO:0000256" key="1">
    <source>
        <dbReference type="ARBA" id="ARBA00004651"/>
    </source>
</evidence>
<evidence type="ECO:0000313" key="10">
    <source>
        <dbReference type="Proteomes" id="UP000051256"/>
    </source>
</evidence>
<evidence type="ECO:0000256" key="5">
    <source>
        <dbReference type="ARBA" id="ARBA00022692"/>
    </source>
</evidence>
<dbReference type="PANTHER" id="PTHR30269">
    <property type="entry name" value="TRANSMEMBRANE PROTEIN YFCA"/>
    <property type="match status" value="1"/>
</dbReference>
<feature type="transmembrane region" description="Helical" evidence="8">
    <location>
        <begin position="7"/>
        <end position="25"/>
    </location>
</feature>
<dbReference type="EMBL" id="AYZR01000004">
    <property type="protein sequence ID" value="KRM94281.1"/>
    <property type="molecule type" value="Genomic_DNA"/>
</dbReference>
<dbReference type="InterPro" id="IPR002781">
    <property type="entry name" value="TM_pro_TauE-like"/>
</dbReference>
<feature type="transmembrane region" description="Helical" evidence="8">
    <location>
        <begin position="215"/>
        <end position="233"/>
    </location>
</feature>
<feature type="transmembrane region" description="Helical" evidence="8">
    <location>
        <begin position="118"/>
        <end position="148"/>
    </location>
</feature>
<dbReference type="PANTHER" id="PTHR30269:SF0">
    <property type="entry name" value="MEMBRANE TRANSPORTER PROTEIN YFCA-RELATED"/>
    <property type="match status" value="1"/>
</dbReference>
<protein>
    <recommendedName>
        <fullName evidence="8">Probable membrane transporter protein</fullName>
    </recommendedName>
</protein>
<dbReference type="STRING" id="1423802.FC56_GL001233"/>
<reference evidence="9 10" key="1">
    <citation type="journal article" date="2015" name="Genome Announc.">
        <title>Expanding the biotechnology potential of lactobacilli through comparative genomics of 213 strains and associated genera.</title>
        <authorList>
            <person name="Sun Z."/>
            <person name="Harris H.M."/>
            <person name="McCann A."/>
            <person name="Guo C."/>
            <person name="Argimon S."/>
            <person name="Zhang W."/>
            <person name="Yang X."/>
            <person name="Jeffery I.B."/>
            <person name="Cooney J.C."/>
            <person name="Kagawa T.F."/>
            <person name="Liu W."/>
            <person name="Song Y."/>
            <person name="Salvetti E."/>
            <person name="Wrobel A."/>
            <person name="Rasinkangas P."/>
            <person name="Parkhill J."/>
            <person name="Rea M.C."/>
            <person name="O'Sullivan O."/>
            <person name="Ritari J."/>
            <person name="Douillard F.P."/>
            <person name="Paul Ross R."/>
            <person name="Yang R."/>
            <person name="Briner A.E."/>
            <person name="Felis G.E."/>
            <person name="de Vos W.M."/>
            <person name="Barrangou R."/>
            <person name="Klaenhammer T.R."/>
            <person name="Caufield P.W."/>
            <person name="Cui Y."/>
            <person name="Zhang H."/>
            <person name="O'Toole P.W."/>
        </authorList>
    </citation>
    <scope>NUCLEOTIDE SEQUENCE [LARGE SCALE GENOMIC DNA]</scope>
    <source>
        <strain evidence="9 10">DSM 24302</strain>
    </source>
</reference>
<dbReference type="AlphaFoldDB" id="A0A0R2D1B7"/>
<keyword evidence="6 8" id="KW-1133">Transmembrane helix</keyword>
<proteinExistence type="inferred from homology"/>
<keyword evidence="4 8" id="KW-1003">Cell membrane</keyword>